<dbReference type="Proteomes" id="UP001175228">
    <property type="component" value="Unassembled WGS sequence"/>
</dbReference>
<evidence type="ECO:0000313" key="1">
    <source>
        <dbReference type="EMBL" id="KAK0493763.1"/>
    </source>
</evidence>
<organism evidence="1 2">
    <name type="scientific">Armillaria luteobubalina</name>
    <dbReference type="NCBI Taxonomy" id="153913"/>
    <lineage>
        <taxon>Eukaryota</taxon>
        <taxon>Fungi</taxon>
        <taxon>Dikarya</taxon>
        <taxon>Basidiomycota</taxon>
        <taxon>Agaricomycotina</taxon>
        <taxon>Agaricomycetes</taxon>
        <taxon>Agaricomycetidae</taxon>
        <taxon>Agaricales</taxon>
        <taxon>Marasmiineae</taxon>
        <taxon>Physalacriaceae</taxon>
        <taxon>Armillaria</taxon>
    </lineage>
</organism>
<keyword evidence="2" id="KW-1185">Reference proteome</keyword>
<sequence>MIKSLVNILMPFFPPTTFWIFTVMQQQTGLLIRGEHTMSFFTDDIPDSDLHLFVEFYYREPIISFLMRCGYSFTPLQGQPADVYEVDKMCRDDDANFVTDRRPPRNTFTYNARYTSALHFAMSFKGQHYGLVDILEKKGFKYVDRTHAQYEDLFYPDVEDTDEDINPWFMANTWMLVEHDIGGIWMETGLFELSLLRHSYCIAGALICKLDTIVAVLMFRHNQLGKIMQIILTKGTPVYSILQFHSMCVMNFIMYGHAVSLYPKATFLKKRSAYSYNIKSSVDMSPVDKYKAQGIIYEDNNVNNSYKLYYPGINWRIGDDYSWMIDLRPEDGSDRVNPLIANTWRIMGCDEISGFWIDAGIMHAGRLDESYTIASTAVYLIYPDTEM</sequence>
<protein>
    <submittedName>
        <fullName evidence="1">Uncharacterized protein</fullName>
    </submittedName>
</protein>
<evidence type="ECO:0000313" key="2">
    <source>
        <dbReference type="Proteomes" id="UP001175228"/>
    </source>
</evidence>
<name>A0AA39Q2T4_9AGAR</name>
<comment type="caution">
    <text evidence="1">The sequence shown here is derived from an EMBL/GenBank/DDBJ whole genome shotgun (WGS) entry which is preliminary data.</text>
</comment>
<dbReference type="AlphaFoldDB" id="A0AA39Q2T4"/>
<proteinExistence type="predicted"/>
<accession>A0AA39Q2T4</accession>
<dbReference type="EMBL" id="JAUEPU010000023">
    <property type="protein sequence ID" value="KAK0493763.1"/>
    <property type="molecule type" value="Genomic_DNA"/>
</dbReference>
<reference evidence="1" key="1">
    <citation type="submission" date="2023-06" db="EMBL/GenBank/DDBJ databases">
        <authorList>
            <consortium name="Lawrence Berkeley National Laboratory"/>
            <person name="Ahrendt S."/>
            <person name="Sahu N."/>
            <person name="Indic B."/>
            <person name="Wong-Bajracharya J."/>
            <person name="Merenyi Z."/>
            <person name="Ke H.-M."/>
            <person name="Monk M."/>
            <person name="Kocsube S."/>
            <person name="Drula E."/>
            <person name="Lipzen A."/>
            <person name="Balint B."/>
            <person name="Henrissat B."/>
            <person name="Andreopoulos B."/>
            <person name="Martin F.M."/>
            <person name="Harder C.B."/>
            <person name="Rigling D."/>
            <person name="Ford K.L."/>
            <person name="Foster G.D."/>
            <person name="Pangilinan J."/>
            <person name="Papanicolaou A."/>
            <person name="Barry K."/>
            <person name="LaButti K."/>
            <person name="Viragh M."/>
            <person name="Koriabine M."/>
            <person name="Yan M."/>
            <person name="Riley R."/>
            <person name="Champramary S."/>
            <person name="Plett K.L."/>
            <person name="Tsai I.J."/>
            <person name="Slot J."/>
            <person name="Sipos G."/>
            <person name="Plett J."/>
            <person name="Nagy L.G."/>
            <person name="Grigoriev I.V."/>
        </authorList>
    </citation>
    <scope>NUCLEOTIDE SEQUENCE</scope>
    <source>
        <strain evidence="1">HWK02</strain>
    </source>
</reference>
<gene>
    <name evidence="1" type="ORF">EDD18DRAFT_1107751</name>
</gene>